<comment type="caution">
    <text evidence="5">Lacks conserved residue(s) required for the propagation of feature annotation.</text>
</comment>
<organism evidence="8 9">
    <name type="scientific">Labedella endophytica</name>
    <dbReference type="NCBI Taxonomy" id="1523160"/>
    <lineage>
        <taxon>Bacteria</taxon>
        <taxon>Bacillati</taxon>
        <taxon>Actinomycetota</taxon>
        <taxon>Actinomycetes</taxon>
        <taxon>Micrococcales</taxon>
        <taxon>Microbacteriaceae</taxon>
        <taxon>Labedella</taxon>
    </lineage>
</organism>
<dbReference type="GO" id="GO:0102559">
    <property type="term" value="F:peptide chain release factor N(5)-glutamine methyltransferase activity"/>
    <property type="evidence" value="ECO:0007669"/>
    <property type="project" value="UniProtKB-EC"/>
</dbReference>
<keyword evidence="3 5" id="KW-0949">S-adenosyl-L-methionine</keyword>
<dbReference type="RefSeq" id="WP_127048392.1">
    <property type="nucleotide sequence ID" value="NZ_RZGZ01000002.1"/>
</dbReference>
<keyword evidence="1 5" id="KW-0489">Methyltransferase</keyword>
<dbReference type="Pfam" id="PF17827">
    <property type="entry name" value="PrmC_N"/>
    <property type="match status" value="1"/>
</dbReference>
<feature type="binding site" evidence="5">
    <location>
        <begin position="130"/>
        <end position="134"/>
    </location>
    <ligand>
        <name>S-adenosyl-L-methionine</name>
        <dbReference type="ChEBI" id="CHEBI:59789"/>
    </ligand>
</feature>
<comment type="function">
    <text evidence="5">Methylates the class 1 translation termination release factors RF1/PrfA and RF2/PrfB on the glutamine residue of the universally conserved GGQ motif.</text>
</comment>
<evidence type="ECO:0000256" key="5">
    <source>
        <dbReference type="HAMAP-Rule" id="MF_02126"/>
    </source>
</evidence>
<dbReference type="GO" id="GO:0032259">
    <property type="term" value="P:methylation"/>
    <property type="evidence" value="ECO:0007669"/>
    <property type="project" value="UniProtKB-KW"/>
</dbReference>
<evidence type="ECO:0000313" key="8">
    <source>
        <dbReference type="EMBL" id="RUR01165.1"/>
    </source>
</evidence>
<dbReference type="InterPro" id="IPR004556">
    <property type="entry name" value="HemK-like"/>
</dbReference>
<dbReference type="InterPro" id="IPR019874">
    <property type="entry name" value="RF_methyltr_PrmC"/>
</dbReference>
<evidence type="ECO:0000256" key="4">
    <source>
        <dbReference type="ARBA" id="ARBA00048391"/>
    </source>
</evidence>
<keyword evidence="9" id="KW-1185">Reference proteome</keyword>
<dbReference type="Pfam" id="PF05175">
    <property type="entry name" value="MTS"/>
    <property type="match status" value="1"/>
</dbReference>
<proteinExistence type="inferred from homology"/>
<dbReference type="InterPro" id="IPR040758">
    <property type="entry name" value="PrmC_N"/>
</dbReference>
<accession>A0A433JT48</accession>
<comment type="catalytic activity">
    <reaction evidence="4 5">
        <text>L-glutaminyl-[peptide chain release factor] + S-adenosyl-L-methionine = N(5)-methyl-L-glutaminyl-[peptide chain release factor] + S-adenosyl-L-homocysteine + H(+)</text>
        <dbReference type="Rhea" id="RHEA:42896"/>
        <dbReference type="Rhea" id="RHEA-COMP:10271"/>
        <dbReference type="Rhea" id="RHEA-COMP:10272"/>
        <dbReference type="ChEBI" id="CHEBI:15378"/>
        <dbReference type="ChEBI" id="CHEBI:30011"/>
        <dbReference type="ChEBI" id="CHEBI:57856"/>
        <dbReference type="ChEBI" id="CHEBI:59789"/>
        <dbReference type="ChEBI" id="CHEBI:61891"/>
        <dbReference type="EC" id="2.1.1.297"/>
    </reaction>
</comment>
<evidence type="ECO:0000256" key="3">
    <source>
        <dbReference type="ARBA" id="ARBA00022691"/>
    </source>
</evidence>
<feature type="binding site" evidence="5">
    <location>
        <begin position="198"/>
        <end position="201"/>
    </location>
    <ligand>
        <name>substrate</name>
    </ligand>
</feature>
<dbReference type="CDD" id="cd02440">
    <property type="entry name" value="AdoMet_MTases"/>
    <property type="match status" value="1"/>
</dbReference>
<dbReference type="NCBIfam" id="TIGR03534">
    <property type="entry name" value="RF_mod_PrmC"/>
    <property type="match status" value="1"/>
</dbReference>
<dbReference type="InterPro" id="IPR007848">
    <property type="entry name" value="Small_mtfrase_dom"/>
</dbReference>
<dbReference type="InterPro" id="IPR002052">
    <property type="entry name" value="DNA_methylase_N6_adenine_CS"/>
</dbReference>
<protein>
    <recommendedName>
        <fullName evidence="5">Release factor glutamine methyltransferase</fullName>
        <shortName evidence="5">RF MTase</shortName>
        <ecNumber evidence="5">2.1.1.297</ecNumber>
    </recommendedName>
    <alternativeName>
        <fullName evidence="5">N5-glutamine methyltransferase PrmC</fullName>
    </alternativeName>
    <alternativeName>
        <fullName evidence="5">Protein-(glutamine-N5) MTase PrmC</fullName>
    </alternativeName>
    <alternativeName>
        <fullName evidence="5">Protein-glutamine N-methyltransferase PrmC</fullName>
    </alternativeName>
</protein>
<dbReference type="OrthoDB" id="9800643at2"/>
<evidence type="ECO:0000256" key="2">
    <source>
        <dbReference type="ARBA" id="ARBA00022679"/>
    </source>
</evidence>
<dbReference type="GO" id="GO:0003676">
    <property type="term" value="F:nucleic acid binding"/>
    <property type="evidence" value="ECO:0007669"/>
    <property type="project" value="InterPro"/>
</dbReference>
<comment type="similarity">
    <text evidence="5">Belongs to the protein N5-glutamine methyltransferase family. PrmC subfamily.</text>
</comment>
<feature type="domain" description="Methyltransferase small" evidence="6">
    <location>
        <begin position="120"/>
        <end position="206"/>
    </location>
</feature>
<dbReference type="NCBIfam" id="TIGR00536">
    <property type="entry name" value="hemK_fam"/>
    <property type="match status" value="1"/>
</dbReference>
<dbReference type="PANTHER" id="PTHR18895:SF74">
    <property type="entry name" value="MTRF1L RELEASE FACTOR GLUTAMINE METHYLTRANSFERASE"/>
    <property type="match status" value="1"/>
</dbReference>
<dbReference type="EC" id="2.1.1.297" evidence="5"/>
<evidence type="ECO:0000313" key="9">
    <source>
        <dbReference type="Proteomes" id="UP000274909"/>
    </source>
</evidence>
<keyword evidence="2 5" id="KW-0808">Transferase</keyword>
<feature type="binding site" evidence="5">
    <location>
        <position position="198"/>
    </location>
    <ligand>
        <name>S-adenosyl-L-methionine</name>
        <dbReference type="ChEBI" id="CHEBI:59789"/>
    </ligand>
</feature>
<dbReference type="Gene3D" id="1.10.8.10">
    <property type="entry name" value="DNA helicase RuvA subunit, C-terminal domain"/>
    <property type="match status" value="1"/>
</dbReference>
<dbReference type="InterPro" id="IPR050320">
    <property type="entry name" value="N5-glutamine_MTase"/>
</dbReference>
<dbReference type="Proteomes" id="UP000274909">
    <property type="component" value="Unassembled WGS sequence"/>
</dbReference>
<dbReference type="Gene3D" id="3.40.50.150">
    <property type="entry name" value="Vaccinia Virus protein VP39"/>
    <property type="match status" value="1"/>
</dbReference>
<dbReference type="HAMAP" id="MF_02126">
    <property type="entry name" value="RF_methyltr_PrmC"/>
    <property type="match status" value="1"/>
</dbReference>
<dbReference type="PROSITE" id="PS00092">
    <property type="entry name" value="N6_MTASE"/>
    <property type="match status" value="1"/>
</dbReference>
<evidence type="ECO:0000259" key="7">
    <source>
        <dbReference type="Pfam" id="PF17827"/>
    </source>
</evidence>
<dbReference type="EMBL" id="RZGZ01000002">
    <property type="protein sequence ID" value="RUR01165.1"/>
    <property type="molecule type" value="Genomic_DNA"/>
</dbReference>
<dbReference type="AlphaFoldDB" id="A0A433JT48"/>
<evidence type="ECO:0000256" key="1">
    <source>
        <dbReference type="ARBA" id="ARBA00022603"/>
    </source>
</evidence>
<dbReference type="PANTHER" id="PTHR18895">
    <property type="entry name" value="HEMK METHYLTRANSFERASE"/>
    <property type="match status" value="1"/>
</dbReference>
<reference evidence="8 9" key="1">
    <citation type="submission" date="2018-12" db="EMBL/GenBank/DDBJ databases">
        <authorList>
            <person name="Li F."/>
        </authorList>
    </citation>
    <scope>NUCLEOTIDE SEQUENCE [LARGE SCALE GENOMIC DNA]</scope>
    <source>
        <strain evidence="8 9">EGI 6500705</strain>
    </source>
</reference>
<comment type="caution">
    <text evidence="8">The sequence shown here is derived from an EMBL/GenBank/DDBJ whole genome shotgun (WGS) entry which is preliminary data.</text>
</comment>
<gene>
    <name evidence="5 8" type="primary">prmC</name>
    <name evidence="8" type="ORF">ELQ94_06490</name>
</gene>
<feature type="domain" description="Release factor glutamine methyltransferase N-terminal" evidence="7">
    <location>
        <begin position="12"/>
        <end position="83"/>
    </location>
</feature>
<feature type="binding site" evidence="5">
    <location>
        <position position="153"/>
    </location>
    <ligand>
        <name>S-adenosyl-L-methionine</name>
        <dbReference type="ChEBI" id="CHEBI:59789"/>
    </ligand>
</feature>
<dbReference type="InterPro" id="IPR029063">
    <property type="entry name" value="SAM-dependent_MTases_sf"/>
</dbReference>
<name>A0A433JT48_9MICO</name>
<sequence length="290" mass="30563">MDTPPDISLAAARANAAARLAAAGITTPEVDAELLIGHVVDLGRGELAAAMVVGRTLAPRDAELLDDLVSRRAAREPLQHITGTAYFRSLRLAVGPGVFVPRPETELLAQYAIDELRALPEADPIAVDLGTGSGAIALSVASEVPHATVYAVENSVDAFVWARQNADSVGATNATIVFDDLAHALARLDGTVSLVVSNPPYVPDAAVPRDPEVRLHDPAHALYGGPDGLDVVRQVSATALRLLRPGGRVLIEHGELQGEPIRDLLAADGWSSPATFRDLTQRDRITSATR</sequence>
<dbReference type="SUPFAM" id="SSF53335">
    <property type="entry name" value="S-adenosyl-L-methionine-dependent methyltransferases"/>
    <property type="match status" value="1"/>
</dbReference>
<evidence type="ECO:0000259" key="6">
    <source>
        <dbReference type="Pfam" id="PF05175"/>
    </source>
</evidence>